<dbReference type="RefSeq" id="WP_119377678.1">
    <property type="nucleotide sequence ID" value="NZ_QWFX01000016.1"/>
</dbReference>
<feature type="chain" id="PRO_5017474752" evidence="1">
    <location>
        <begin position="27"/>
        <end position="275"/>
    </location>
</feature>
<dbReference type="InterPro" id="IPR018883">
    <property type="entry name" value="Delta_CA"/>
</dbReference>
<keyword evidence="3" id="KW-1185">Reference proteome</keyword>
<keyword evidence="1" id="KW-0732">Signal</keyword>
<protein>
    <submittedName>
        <fullName evidence="2">Cadmium carbonic anhydrase</fullName>
    </submittedName>
</protein>
<comment type="caution">
    <text evidence="2">The sequence shown here is derived from an EMBL/GenBank/DDBJ whole genome shotgun (WGS) entry which is preliminary data.</text>
</comment>
<dbReference type="OrthoDB" id="8902034at2"/>
<proteinExistence type="predicted"/>
<dbReference type="Pfam" id="PF10563">
    <property type="entry name" value="CA_like"/>
    <property type="match status" value="1"/>
</dbReference>
<dbReference type="AlphaFoldDB" id="A0A399R9T2"/>
<evidence type="ECO:0000256" key="1">
    <source>
        <dbReference type="SAM" id="SignalP"/>
    </source>
</evidence>
<dbReference type="Proteomes" id="UP000266385">
    <property type="component" value="Unassembled WGS sequence"/>
</dbReference>
<feature type="signal peptide" evidence="1">
    <location>
        <begin position="1"/>
        <end position="26"/>
    </location>
</feature>
<reference evidence="2 3" key="1">
    <citation type="submission" date="2018-08" db="EMBL/GenBank/DDBJ databases">
        <title>Henriciella mobilis sp. nov., isolated from seawater.</title>
        <authorList>
            <person name="Cheng H."/>
            <person name="Wu Y.-H."/>
            <person name="Xu X.-W."/>
            <person name="Guo L.-L."/>
        </authorList>
    </citation>
    <scope>NUCLEOTIDE SEQUENCE [LARGE SCALE GENOMIC DNA]</scope>
    <source>
        <strain evidence="2 3">JN25</strain>
    </source>
</reference>
<evidence type="ECO:0000313" key="2">
    <source>
        <dbReference type="EMBL" id="RIJ26785.1"/>
    </source>
</evidence>
<sequence length="275" mass="29067">MNNRISAASIAAAIGVCVAYAGPAQAEEKAHQSVADDDGALCLTFGPQSPRDISKVDGINPVVFGLAPPRTEMELCNIHTHTNAEHKGPGYSVFVSDGEHGGYACNETGSLSEAELEPLEGEFHGVAPGDTIEVHWVHTTCTAEPGPGLGSCVPEGCENPVLRVEAQTFLVVNDRDALDFMDMVSVKHGGGYFQPGVIPSNTGTPVVYLGSTTGPSYNQSQCSPAKVTWSVRPQCAKVDIATVHEWAEMGNVFEEDHSHGVRQLVTAPELLSSID</sequence>
<organism evidence="2 3">
    <name type="scientific">Henriciella mobilis</name>
    <dbReference type="NCBI Taxonomy" id="2305467"/>
    <lineage>
        <taxon>Bacteria</taxon>
        <taxon>Pseudomonadati</taxon>
        <taxon>Pseudomonadota</taxon>
        <taxon>Alphaproteobacteria</taxon>
        <taxon>Hyphomonadales</taxon>
        <taxon>Hyphomonadaceae</taxon>
        <taxon>Henriciella</taxon>
    </lineage>
</organism>
<dbReference type="EMBL" id="QWFX01000016">
    <property type="protein sequence ID" value="RIJ26785.1"/>
    <property type="molecule type" value="Genomic_DNA"/>
</dbReference>
<evidence type="ECO:0000313" key="3">
    <source>
        <dbReference type="Proteomes" id="UP000266385"/>
    </source>
</evidence>
<gene>
    <name evidence="2" type="ORF">D1223_17740</name>
</gene>
<name>A0A399R9T2_9PROT</name>
<accession>A0A399R9T2</accession>